<proteinExistence type="predicted"/>
<protein>
    <submittedName>
        <fullName evidence="1">Uncharacterized protein</fullName>
    </submittedName>
</protein>
<organism evidence="1 2">
    <name type="scientific">Araneus ventricosus</name>
    <name type="common">Orbweaver spider</name>
    <name type="synonym">Epeira ventricosa</name>
    <dbReference type="NCBI Taxonomy" id="182803"/>
    <lineage>
        <taxon>Eukaryota</taxon>
        <taxon>Metazoa</taxon>
        <taxon>Ecdysozoa</taxon>
        <taxon>Arthropoda</taxon>
        <taxon>Chelicerata</taxon>
        <taxon>Arachnida</taxon>
        <taxon>Araneae</taxon>
        <taxon>Araneomorphae</taxon>
        <taxon>Entelegynae</taxon>
        <taxon>Araneoidea</taxon>
        <taxon>Araneidae</taxon>
        <taxon>Araneus</taxon>
    </lineage>
</organism>
<accession>A0A4Y2F7R7</accession>
<dbReference type="Proteomes" id="UP000499080">
    <property type="component" value="Unassembled WGS sequence"/>
</dbReference>
<reference evidence="1 2" key="1">
    <citation type="journal article" date="2019" name="Sci. Rep.">
        <title>Orb-weaving spider Araneus ventricosus genome elucidates the spidroin gene catalogue.</title>
        <authorList>
            <person name="Kono N."/>
            <person name="Nakamura H."/>
            <person name="Ohtoshi R."/>
            <person name="Moran D.A.P."/>
            <person name="Shinohara A."/>
            <person name="Yoshida Y."/>
            <person name="Fujiwara M."/>
            <person name="Mori M."/>
            <person name="Tomita M."/>
            <person name="Arakawa K."/>
        </authorList>
    </citation>
    <scope>NUCLEOTIDE SEQUENCE [LARGE SCALE GENOMIC DNA]</scope>
</reference>
<gene>
    <name evidence="1" type="ORF">AVEN_31855_1</name>
</gene>
<evidence type="ECO:0000313" key="2">
    <source>
        <dbReference type="Proteomes" id="UP000499080"/>
    </source>
</evidence>
<name>A0A4Y2F7R7_ARAVE</name>
<comment type="caution">
    <text evidence="1">The sequence shown here is derived from an EMBL/GenBank/DDBJ whole genome shotgun (WGS) entry which is preliminary data.</text>
</comment>
<evidence type="ECO:0000313" key="1">
    <source>
        <dbReference type="EMBL" id="GBM37007.1"/>
    </source>
</evidence>
<dbReference type="EMBL" id="BGPR01000826">
    <property type="protein sequence ID" value="GBM37007.1"/>
    <property type="molecule type" value="Genomic_DNA"/>
</dbReference>
<keyword evidence="2" id="KW-1185">Reference proteome</keyword>
<sequence>MSSPPVLPENISRKSSWLDTQVVQRKSQKMNPGVMKVNKVIMDFQFTKRKEFFLNSRGSPPENRPKISDHLILPLQQEKLFDRRKELERINGRSFQHKEGKPQLQS</sequence>
<dbReference type="AlphaFoldDB" id="A0A4Y2F7R7"/>